<accession>A0AAD6Q286</accession>
<organism evidence="1 2">
    <name type="scientific">Populus alba x Populus x berolinensis</name>
    <dbReference type="NCBI Taxonomy" id="444605"/>
    <lineage>
        <taxon>Eukaryota</taxon>
        <taxon>Viridiplantae</taxon>
        <taxon>Streptophyta</taxon>
        <taxon>Embryophyta</taxon>
        <taxon>Tracheophyta</taxon>
        <taxon>Spermatophyta</taxon>
        <taxon>Magnoliopsida</taxon>
        <taxon>eudicotyledons</taxon>
        <taxon>Gunneridae</taxon>
        <taxon>Pentapetalae</taxon>
        <taxon>rosids</taxon>
        <taxon>fabids</taxon>
        <taxon>Malpighiales</taxon>
        <taxon>Salicaceae</taxon>
        <taxon>Saliceae</taxon>
        <taxon>Populus</taxon>
    </lineage>
</organism>
<sequence length="56" mass="6392">MLQERSSPVTCPVFMSQVTPSHEQQSVLSIHDSVFGKGYWQYSNEADLLMEKDCLN</sequence>
<protein>
    <submittedName>
        <fullName evidence="1">Uncharacterized protein</fullName>
    </submittedName>
</protein>
<name>A0AAD6Q286_9ROSI</name>
<evidence type="ECO:0000313" key="2">
    <source>
        <dbReference type="Proteomes" id="UP001164929"/>
    </source>
</evidence>
<reference evidence="1" key="1">
    <citation type="journal article" date="2023" name="Mol. Ecol. Resour.">
        <title>Chromosome-level genome assembly of a triploid poplar Populus alba 'Berolinensis'.</title>
        <authorList>
            <person name="Chen S."/>
            <person name="Yu Y."/>
            <person name="Wang X."/>
            <person name="Wang S."/>
            <person name="Zhang T."/>
            <person name="Zhou Y."/>
            <person name="He R."/>
            <person name="Meng N."/>
            <person name="Wang Y."/>
            <person name="Liu W."/>
            <person name="Liu Z."/>
            <person name="Liu J."/>
            <person name="Guo Q."/>
            <person name="Huang H."/>
            <person name="Sederoff R.R."/>
            <person name="Wang G."/>
            <person name="Qu G."/>
            <person name="Chen S."/>
        </authorList>
    </citation>
    <scope>NUCLEOTIDE SEQUENCE</scope>
    <source>
        <strain evidence="1">SC-2020</strain>
    </source>
</reference>
<dbReference type="AlphaFoldDB" id="A0AAD6Q286"/>
<comment type="caution">
    <text evidence="1">The sequence shown here is derived from an EMBL/GenBank/DDBJ whole genome shotgun (WGS) entry which is preliminary data.</text>
</comment>
<proteinExistence type="predicted"/>
<dbReference type="Proteomes" id="UP001164929">
    <property type="component" value="Chromosome 12"/>
</dbReference>
<keyword evidence="2" id="KW-1185">Reference proteome</keyword>
<gene>
    <name evidence="1" type="ORF">NC653_028560</name>
</gene>
<dbReference type="EMBL" id="JAQIZT010000012">
    <property type="protein sequence ID" value="KAJ6976464.1"/>
    <property type="molecule type" value="Genomic_DNA"/>
</dbReference>
<evidence type="ECO:0000313" key="1">
    <source>
        <dbReference type="EMBL" id="KAJ6976464.1"/>
    </source>
</evidence>